<dbReference type="InterPro" id="IPR017853">
    <property type="entry name" value="GH"/>
</dbReference>
<dbReference type="GO" id="GO:0004415">
    <property type="term" value="F:hyalurononglucosaminidase activity"/>
    <property type="evidence" value="ECO:0007669"/>
    <property type="project" value="UniProtKB-UniRule"/>
</dbReference>
<dbReference type="InterPro" id="IPR013785">
    <property type="entry name" value="Aldolase_TIM"/>
</dbReference>
<sequence length="101" mass="11939">MERMMFIFNESEALYSLIHLGFRYFLAILKEARRISRMYSPPLPIYAYTKIEYGPLNKLNDFYNDREDLCSTLRQPADLGIDGIVLWSKSANMPKRCNNMF</sequence>
<evidence type="ECO:0000313" key="4">
    <source>
        <dbReference type="EMBL" id="EPB68898.1"/>
    </source>
</evidence>
<dbReference type="Pfam" id="PF01630">
    <property type="entry name" value="Glyco_hydro_56"/>
    <property type="match status" value="1"/>
</dbReference>
<keyword evidence="2" id="KW-1015">Disulfide bond</keyword>
<gene>
    <name evidence="4" type="ORF">ANCCEY_12011</name>
</gene>
<evidence type="ECO:0000313" key="5">
    <source>
        <dbReference type="Proteomes" id="UP000054495"/>
    </source>
</evidence>
<keyword evidence="3" id="KW-0378">Hydrolase</keyword>
<evidence type="ECO:0000256" key="1">
    <source>
        <dbReference type="ARBA" id="ARBA00008871"/>
    </source>
</evidence>
<dbReference type="AlphaFoldDB" id="A0A0D6LCD2"/>
<evidence type="ECO:0000256" key="2">
    <source>
        <dbReference type="ARBA" id="ARBA00023157"/>
    </source>
</evidence>
<dbReference type="Gene3D" id="3.20.20.70">
    <property type="entry name" value="Aldolase class I"/>
    <property type="match status" value="1"/>
</dbReference>
<dbReference type="SUPFAM" id="SSF51445">
    <property type="entry name" value="(Trans)glycosidases"/>
    <property type="match status" value="1"/>
</dbReference>
<dbReference type="GO" id="GO:0005975">
    <property type="term" value="P:carbohydrate metabolic process"/>
    <property type="evidence" value="ECO:0007669"/>
    <property type="project" value="InterPro"/>
</dbReference>
<comment type="catalytic activity">
    <reaction evidence="3">
        <text>Random hydrolysis of (1-&gt;4)-linkages between N-acetyl-beta-D-glucosamine and D-glucuronate residues in hyaluronate.</text>
        <dbReference type="EC" id="3.2.1.35"/>
    </reaction>
</comment>
<dbReference type="EMBL" id="KE125365">
    <property type="protein sequence ID" value="EPB68898.1"/>
    <property type="molecule type" value="Genomic_DNA"/>
</dbReference>
<dbReference type="InterPro" id="IPR018155">
    <property type="entry name" value="Hyaluronidase"/>
</dbReference>
<dbReference type="Proteomes" id="UP000054495">
    <property type="component" value="Unassembled WGS sequence"/>
</dbReference>
<keyword evidence="3" id="KW-0326">Glycosidase</keyword>
<accession>A0A0D6LCD2</accession>
<comment type="similarity">
    <text evidence="1 3">Belongs to the glycosyl hydrolase 56 family.</text>
</comment>
<dbReference type="PANTHER" id="PTHR11769">
    <property type="entry name" value="HYALURONIDASE"/>
    <property type="match status" value="1"/>
</dbReference>
<keyword evidence="5" id="KW-1185">Reference proteome</keyword>
<dbReference type="EC" id="3.2.1.35" evidence="3"/>
<organism evidence="4 5">
    <name type="scientific">Ancylostoma ceylanicum</name>
    <dbReference type="NCBI Taxonomy" id="53326"/>
    <lineage>
        <taxon>Eukaryota</taxon>
        <taxon>Metazoa</taxon>
        <taxon>Ecdysozoa</taxon>
        <taxon>Nematoda</taxon>
        <taxon>Chromadorea</taxon>
        <taxon>Rhabditida</taxon>
        <taxon>Rhabditina</taxon>
        <taxon>Rhabditomorpha</taxon>
        <taxon>Strongyloidea</taxon>
        <taxon>Ancylostomatidae</taxon>
        <taxon>Ancylostomatinae</taxon>
        <taxon>Ancylostoma</taxon>
    </lineage>
</organism>
<proteinExistence type="inferred from homology"/>
<dbReference type="PANTHER" id="PTHR11769:SF35">
    <property type="entry name" value="HYALURONIDASE"/>
    <property type="match status" value="1"/>
</dbReference>
<name>A0A0D6LCD2_9BILA</name>
<reference evidence="4 5" key="1">
    <citation type="submission" date="2013-05" db="EMBL/GenBank/DDBJ databases">
        <title>Draft genome of the parasitic nematode Anyclostoma ceylanicum.</title>
        <authorList>
            <person name="Mitreva M."/>
        </authorList>
    </citation>
    <scope>NUCLEOTIDE SEQUENCE [LARGE SCALE GENOMIC DNA]</scope>
</reference>
<evidence type="ECO:0000256" key="3">
    <source>
        <dbReference type="RuleBase" id="RU610713"/>
    </source>
</evidence>
<protein>
    <recommendedName>
        <fullName evidence="3">Hyaluronidase</fullName>
        <ecNumber evidence="3">3.2.1.35</ecNumber>
    </recommendedName>
</protein>
<dbReference type="GO" id="GO:0030214">
    <property type="term" value="P:hyaluronan catabolic process"/>
    <property type="evidence" value="ECO:0007669"/>
    <property type="project" value="TreeGrafter"/>
</dbReference>